<dbReference type="RefSeq" id="WP_162306472.1">
    <property type="nucleotide sequence ID" value="NZ_CP042905.2"/>
</dbReference>
<evidence type="ECO:0000313" key="2">
    <source>
        <dbReference type="EMBL" id="QEE16570.1"/>
    </source>
</evidence>
<gene>
    <name evidence="2" type="ORF">DSAG12_02400</name>
</gene>
<reference evidence="2 3" key="1">
    <citation type="journal article" date="2020" name="Nature">
        <title>Isolation of an archaeon at the prokaryote-eukaryote interface.</title>
        <authorList>
            <person name="Imachi H."/>
            <person name="Nobu M.K."/>
            <person name="Nakahara N."/>
            <person name="Morono Y."/>
            <person name="Ogawara M."/>
            <person name="Takaki Y."/>
            <person name="Takano Y."/>
            <person name="Uematsu K."/>
            <person name="Ikuta T."/>
            <person name="Ito M."/>
            <person name="Matsui Y."/>
            <person name="Miyazaki M."/>
            <person name="Murata K."/>
            <person name="Saito Y."/>
            <person name="Sakai S."/>
            <person name="Song C."/>
            <person name="Tasumi E."/>
            <person name="Yamanaka Y."/>
            <person name="Yamaguchi T."/>
            <person name="Kamagata Y."/>
            <person name="Tamaki H."/>
            <person name="Takai K."/>
        </authorList>
    </citation>
    <scope>NUCLEOTIDE SEQUENCE [LARGE SCALE GENOMIC DNA]</scope>
    <source>
        <strain evidence="2 3">MK-D1</strain>
    </source>
</reference>
<name>A0A5B9DCT6_9ARCH</name>
<evidence type="ECO:0000256" key="1">
    <source>
        <dbReference type="SAM" id="MobiDB-lite"/>
    </source>
</evidence>
<organism evidence="2 3">
    <name type="scientific">Promethearchaeum syntrophicum</name>
    <dbReference type="NCBI Taxonomy" id="2594042"/>
    <lineage>
        <taxon>Archaea</taxon>
        <taxon>Promethearchaeati</taxon>
        <taxon>Promethearchaeota</taxon>
        <taxon>Promethearchaeia</taxon>
        <taxon>Promethearchaeales</taxon>
        <taxon>Promethearchaeaceae</taxon>
        <taxon>Promethearchaeum</taxon>
    </lineage>
</organism>
<keyword evidence="3" id="KW-1185">Reference proteome</keyword>
<reference evidence="2 3" key="2">
    <citation type="journal article" date="2024" name="Int. J. Syst. Evol. Microbiol.">
        <title>Promethearchaeum syntrophicum gen. nov., sp. nov., an anaerobic, obligately syntrophic archaeon, the first isolate of the lineage 'Asgard' archaea, and proposal of the new archaeal phylum Promethearchaeota phyl. nov. and kingdom Promethearchaeati regn. nov.</title>
        <authorList>
            <person name="Imachi H."/>
            <person name="Nobu M.K."/>
            <person name="Kato S."/>
            <person name="Takaki Y."/>
            <person name="Miyazaki M."/>
            <person name="Miyata M."/>
            <person name="Ogawara M."/>
            <person name="Saito Y."/>
            <person name="Sakai S."/>
            <person name="Tahara Y.O."/>
            <person name="Takano Y."/>
            <person name="Tasumi E."/>
            <person name="Uematsu K."/>
            <person name="Yoshimura T."/>
            <person name="Itoh T."/>
            <person name="Ohkuma M."/>
            <person name="Takai K."/>
        </authorList>
    </citation>
    <scope>NUCLEOTIDE SEQUENCE [LARGE SCALE GENOMIC DNA]</scope>
    <source>
        <strain evidence="2 3">MK-D1</strain>
    </source>
</reference>
<dbReference type="AlphaFoldDB" id="A0A5B9DCT6"/>
<evidence type="ECO:0000313" key="3">
    <source>
        <dbReference type="Proteomes" id="UP000321408"/>
    </source>
</evidence>
<dbReference type="EMBL" id="CP042905">
    <property type="protein sequence ID" value="QEE16570.1"/>
    <property type="molecule type" value="Genomic_DNA"/>
</dbReference>
<dbReference type="GeneID" id="43869645"/>
<feature type="region of interest" description="Disordered" evidence="1">
    <location>
        <begin position="21"/>
        <end position="59"/>
    </location>
</feature>
<dbReference type="KEGG" id="psyt:DSAG12_02400"/>
<dbReference type="Proteomes" id="UP000321408">
    <property type="component" value="Chromosome"/>
</dbReference>
<protein>
    <submittedName>
        <fullName evidence="2">Uncharacterized protein</fullName>
    </submittedName>
</protein>
<sequence length="359" mass="42380">MIKGIIIIKFDLDTPYIMENEQIAQPEENIDEPGEDEDLDEELEEDDDDDEEDYEDDESDNIIPKLEKWEIFNEYYADKKDKPKKELLESIMRSFIATVTLDDLNFRAFPYKFYLVPLKKHKETIKYCIIYIMDISESLEIVKIHPKKIQDSLLEIISNKTALTNRLRNIYIQKNNILEKVENEAILKNEIGAIANKFIDEGKYEDAKKIIKLAKDIPSKFVTAFTKSKKEVKSRHFKSAEKNLRDALNLAKKINDEGLKDYLILKIITVRKNPSYQKEVKSKYSSIVKRLAKYNKFLSYSTQIPKLHRCMELLDKLEEDEQIDQIIELEQLLVEAQQYVRSLRETDRKIKQIVRVLKD</sequence>
<feature type="compositionally biased region" description="Acidic residues" evidence="1">
    <location>
        <begin position="28"/>
        <end position="59"/>
    </location>
</feature>
<accession>A0A5B9DCT6</accession>
<proteinExistence type="predicted"/>